<gene>
    <name evidence="2" type="ORF">CCR75_000255</name>
</gene>
<sequence length="244" mass="28288">MSFALLRRRPKRTTITEGSTLSGETRNDSCPLLGEHEELKCNVQPVRIQNVRRIDNGIYVHSPKESVVMRMQRRKNRIVQRVLVACRLADPSRDQTFEQAQKSNRTEQAEKRVLEKINHRIANLKRIDSLIESRSKLVLDVEYAKRTLAVEQQKGNVNRVAERKQALQAAQLKCEQETRFITEQLKLIRPTQNTDVLELFQEVTFVDIKVNILNANNHILKYAQLARQLFKSGAEVFDTTVEQE</sequence>
<dbReference type="EMBL" id="SHOA02000002">
    <property type="protein sequence ID" value="TDH65151.1"/>
    <property type="molecule type" value="Genomic_DNA"/>
</dbReference>
<feature type="compositionally biased region" description="Basic residues" evidence="1">
    <location>
        <begin position="1"/>
        <end position="12"/>
    </location>
</feature>
<dbReference type="GeneID" id="94344034"/>
<evidence type="ECO:0000313" key="3">
    <source>
        <dbReference type="Proteomes" id="UP000294530"/>
    </source>
</evidence>
<dbReference type="KEGG" id="blac:94344034"/>
<reference evidence="2 3" key="1">
    <citation type="journal article" date="2021" name="Genome Biol.">
        <title>AFLAP: assembly-free linkage analysis pipeline using k-mers from genome sequencing data.</title>
        <authorList>
            <person name="Fletcher K."/>
            <person name="Zhang L."/>
            <person name="Gil J."/>
            <person name="Han R."/>
            <person name="Cavanaugh K."/>
            <person name="Michelmore R."/>
        </authorList>
    </citation>
    <scope>NUCLEOTIDE SEQUENCE [LARGE SCALE GENOMIC DNA]</scope>
    <source>
        <strain evidence="2 3">SF5</strain>
    </source>
</reference>
<accession>A0A976FEC5</accession>
<dbReference type="AlphaFoldDB" id="A0A976FEC5"/>
<name>A0A976FEC5_BRELC</name>
<evidence type="ECO:0000256" key="1">
    <source>
        <dbReference type="SAM" id="MobiDB-lite"/>
    </source>
</evidence>
<dbReference type="Proteomes" id="UP000294530">
    <property type="component" value="Unassembled WGS sequence"/>
</dbReference>
<feature type="compositionally biased region" description="Polar residues" evidence="1">
    <location>
        <begin position="13"/>
        <end position="24"/>
    </location>
</feature>
<keyword evidence="3" id="KW-1185">Reference proteome</keyword>
<proteinExistence type="predicted"/>
<feature type="region of interest" description="Disordered" evidence="1">
    <location>
        <begin position="1"/>
        <end position="29"/>
    </location>
</feature>
<evidence type="ECO:0000313" key="2">
    <source>
        <dbReference type="EMBL" id="TDH65151.1"/>
    </source>
</evidence>
<dbReference type="RefSeq" id="XP_067814650.1">
    <property type="nucleotide sequence ID" value="XM_067958363.1"/>
</dbReference>
<protein>
    <submittedName>
        <fullName evidence="2">Uncharacterized protein</fullName>
    </submittedName>
</protein>
<comment type="caution">
    <text evidence="2">The sequence shown here is derived from an EMBL/GenBank/DDBJ whole genome shotgun (WGS) entry which is preliminary data.</text>
</comment>
<dbReference type="OrthoDB" id="112290at2759"/>
<organism evidence="2 3">
    <name type="scientific">Bremia lactucae</name>
    <name type="common">Lettuce downy mildew</name>
    <dbReference type="NCBI Taxonomy" id="4779"/>
    <lineage>
        <taxon>Eukaryota</taxon>
        <taxon>Sar</taxon>
        <taxon>Stramenopiles</taxon>
        <taxon>Oomycota</taxon>
        <taxon>Peronosporomycetes</taxon>
        <taxon>Peronosporales</taxon>
        <taxon>Peronosporaceae</taxon>
        <taxon>Bremia</taxon>
    </lineage>
</organism>